<dbReference type="EMBL" id="FNFO01000003">
    <property type="protein sequence ID" value="SDK65939.1"/>
    <property type="molecule type" value="Genomic_DNA"/>
</dbReference>
<evidence type="ECO:0000256" key="4">
    <source>
        <dbReference type="ARBA" id="ARBA00022741"/>
    </source>
</evidence>
<dbReference type="GO" id="GO:0004849">
    <property type="term" value="F:uridine kinase activity"/>
    <property type="evidence" value="ECO:0007669"/>
    <property type="project" value="UniProtKB-EC"/>
</dbReference>
<sequence length="211" mass="24651">MAYQPYIVGITGGSASGKTRLLRRLLDVFPKEDMCLISQDNYYRPQEEQPLDINGVINYDMPESIDHEAYSRDIAALRRGETVTRPEYTFNNPELVPSVLTYHPAPLILVEGIFVFYYPDVSRLIDLKVFVDAREHVKLKRRIMRDLEERGYGLEDILYQYEHHVVPTYEQYIKPFKYDADLILPNNDTFDKGLDVVISYLKQKIQATHDQ</sequence>
<name>A0A1G9DQ16_9BACT</name>
<protein>
    <recommendedName>
        <fullName evidence="2">uridine/cytidine kinase</fullName>
        <ecNumber evidence="2">2.7.1.48</ecNumber>
    </recommendedName>
</protein>
<dbReference type="STRING" id="1075417.SAMN05421823_103209"/>
<dbReference type="Proteomes" id="UP000198510">
    <property type="component" value="Unassembled WGS sequence"/>
</dbReference>
<dbReference type="GO" id="GO:0044206">
    <property type="term" value="P:UMP salvage"/>
    <property type="evidence" value="ECO:0007669"/>
    <property type="project" value="UniProtKB-UniPathway"/>
</dbReference>
<evidence type="ECO:0000313" key="8">
    <source>
        <dbReference type="Proteomes" id="UP000198510"/>
    </source>
</evidence>
<dbReference type="InterPro" id="IPR027417">
    <property type="entry name" value="P-loop_NTPase"/>
</dbReference>
<accession>A0A1G9DQ16</accession>
<keyword evidence="5 7" id="KW-0418">Kinase</keyword>
<evidence type="ECO:0000313" key="7">
    <source>
        <dbReference type="EMBL" id="SDK65939.1"/>
    </source>
</evidence>
<dbReference type="UniPathway" id="UPA00574">
    <property type="reaction ID" value="UER00637"/>
</dbReference>
<dbReference type="InterPro" id="IPR006083">
    <property type="entry name" value="PRK/URK"/>
</dbReference>
<evidence type="ECO:0000259" key="6">
    <source>
        <dbReference type="Pfam" id="PF00485"/>
    </source>
</evidence>
<evidence type="ECO:0000256" key="2">
    <source>
        <dbReference type="ARBA" id="ARBA00012137"/>
    </source>
</evidence>
<dbReference type="OrthoDB" id="9777642at2"/>
<comment type="pathway">
    <text evidence="1">Pyrimidine metabolism; UMP biosynthesis via salvage pathway; UMP from uridine: step 1/1.</text>
</comment>
<keyword evidence="3" id="KW-0808">Transferase</keyword>
<organism evidence="7 8">
    <name type="scientific">Catalinimonas alkaloidigena</name>
    <dbReference type="NCBI Taxonomy" id="1075417"/>
    <lineage>
        <taxon>Bacteria</taxon>
        <taxon>Pseudomonadati</taxon>
        <taxon>Bacteroidota</taxon>
        <taxon>Cytophagia</taxon>
        <taxon>Cytophagales</taxon>
        <taxon>Catalimonadaceae</taxon>
        <taxon>Catalinimonas</taxon>
    </lineage>
</organism>
<proteinExistence type="predicted"/>
<reference evidence="7 8" key="1">
    <citation type="submission" date="2016-10" db="EMBL/GenBank/DDBJ databases">
        <authorList>
            <person name="de Groot N.N."/>
        </authorList>
    </citation>
    <scope>NUCLEOTIDE SEQUENCE [LARGE SCALE GENOMIC DNA]</scope>
    <source>
        <strain evidence="7 8">DSM 25186</strain>
    </source>
</reference>
<dbReference type="InterPro" id="IPR000764">
    <property type="entry name" value="Uridine_kinase-like"/>
</dbReference>
<keyword evidence="8" id="KW-1185">Reference proteome</keyword>
<dbReference type="AlphaFoldDB" id="A0A1G9DQ16"/>
<feature type="domain" description="Phosphoribulokinase/uridine kinase" evidence="6">
    <location>
        <begin position="7"/>
        <end position="187"/>
    </location>
</feature>
<dbReference type="RefSeq" id="WP_089681212.1">
    <property type="nucleotide sequence ID" value="NZ_FNFO01000003.1"/>
</dbReference>
<dbReference type="Gene3D" id="3.40.50.300">
    <property type="entry name" value="P-loop containing nucleotide triphosphate hydrolases"/>
    <property type="match status" value="1"/>
</dbReference>
<dbReference type="Pfam" id="PF00485">
    <property type="entry name" value="PRK"/>
    <property type="match status" value="1"/>
</dbReference>
<dbReference type="GO" id="GO:0005524">
    <property type="term" value="F:ATP binding"/>
    <property type="evidence" value="ECO:0007669"/>
    <property type="project" value="InterPro"/>
</dbReference>
<evidence type="ECO:0000256" key="5">
    <source>
        <dbReference type="ARBA" id="ARBA00022777"/>
    </source>
</evidence>
<dbReference type="CDD" id="cd02023">
    <property type="entry name" value="UMPK"/>
    <property type="match status" value="1"/>
</dbReference>
<evidence type="ECO:0000256" key="3">
    <source>
        <dbReference type="ARBA" id="ARBA00022679"/>
    </source>
</evidence>
<gene>
    <name evidence="7" type="ORF">SAMN05421823_103209</name>
</gene>
<dbReference type="SUPFAM" id="SSF52540">
    <property type="entry name" value="P-loop containing nucleoside triphosphate hydrolases"/>
    <property type="match status" value="1"/>
</dbReference>
<dbReference type="PANTHER" id="PTHR10285">
    <property type="entry name" value="URIDINE KINASE"/>
    <property type="match status" value="1"/>
</dbReference>
<keyword evidence="4" id="KW-0547">Nucleotide-binding</keyword>
<dbReference type="PRINTS" id="PR00988">
    <property type="entry name" value="URIDINKINASE"/>
</dbReference>
<evidence type="ECO:0000256" key="1">
    <source>
        <dbReference type="ARBA" id="ARBA00004690"/>
    </source>
</evidence>
<dbReference type="EC" id="2.7.1.48" evidence="2"/>